<protein>
    <recommendedName>
        <fullName evidence="8">Alpha-glucosidase</fullName>
    </recommendedName>
</protein>
<feature type="domain" description="Glycosyl hydrolase family 31 C-terminal" evidence="5">
    <location>
        <begin position="232"/>
        <end position="290"/>
    </location>
</feature>
<evidence type="ECO:0000313" key="6">
    <source>
        <dbReference type="EMBL" id="CAK9264262.1"/>
    </source>
</evidence>
<evidence type="ECO:0000259" key="5">
    <source>
        <dbReference type="Pfam" id="PF21365"/>
    </source>
</evidence>
<dbReference type="PANTHER" id="PTHR22762">
    <property type="entry name" value="ALPHA-GLUCOSIDASE"/>
    <property type="match status" value="1"/>
</dbReference>
<organism evidence="6 7">
    <name type="scientific">Sphagnum jensenii</name>
    <dbReference type="NCBI Taxonomy" id="128206"/>
    <lineage>
        <taxon>Eukaryota</taxon>
        <taxon>Viridiplantae</taxon>
        <taxon>Streptophyta</taxon>
        <taxon>Embryophyta</taxon>
        <taxon>Bryophyta</taxon>
        <taxon>Sphagnophytina</taxon>
        <taxon>Sphagnopsida</taxon>
        <taxon>Sphagnales</taxon>
        <taxon>Sphagnaceae</taxon>
        <taxon>Sphagnum</taxon>
    </lineage>
</organism>
<dbReference type="InterPro" id="IPR048395">
    <property type="entry name" value="Glyco_hydro_31_C"/>
</dbReference>
<gene>
    <name evidence="6" type="ORF">CSSPJE1EN1_LOCUS9740</name>
</gene>
<keyword evidence="3" id="KW-0732">Signal</keyword>
<evidence type="ECO:0000256" key="3">
    <source>
        <dbReference type="SAM" id="SignalP"/>
    </source>
</evidence>
<dbReference type="Gene3D" id="3.20.20.80">
    <property type="entry name" value="Glycosidases"/>
    <property type="match status" value="2"/>
</dbReference>
<dbReference type="InterPro" id="IPR017853">
    <property type="entry name" value="GH"/>
</dbReference>
<keyword evidence="2" id="KW-0326">Glycosidase</keyword>
<feature type="domain" description="Glycoside hydrolase family 31 TIM barrel" evidence="4">
    <location>
        <begin position="118"/>
        <end position="224"/>
    </location>
</feature>
<dbReference type="SUPFAM" id="SSF51445">
    <property type="entry name" value="(Trans)glycosidases"/>
    <property type="match status" value="2"/>
</dbReference>
<evidence type="ECO:0000256" key="1">
    <source>
        <dbReference type="ARBA" id="ARBA00007806"/>
    </source>
</evidence>
<dbReference type="Gene3D" id="2.60.40.1180">
    <property type="entry name" value="Golgi alpha-mannosidase II"/>
    <property type="match status" value="1"/>
</dbReference>
<name>A0ABP0WBN5_9BRYO</name>
<feature type="chain" id="PRO_5046216613" description="Alpha-glucosidase" evidence="3">
    <location>
        <begin position="17"/>
        <end position="319"/>
    </location>
</feature>
<feature type="signal peptide" evidence="3">
    <location>
        <begin position="1"/>
        <end position="16"/>
    </location>
</feature>
<evidence type="ECO:0000259" key="4">
    <source>
        <dbReference type="Pfam" id="PF01055"/>
    </source>
</evidence>
<dbReference type="Proteomes" id="UP001497444">
    <property type="component" value="Chromosome 16"/>
</dbReference>
<evidence type="ECO:0008006" key="8">
    <source>
        <dbReference type="Google" id="ProtNLM"/>
    </source>
</evidence>
<keyword evidence="7" id="KW-1185">Reference proteome</keyword>
<sequence>MAGFCVLGFLVLAAAAAEFGAGDEKVSREDQRGEREEDKAAMGFLMMPTYITREVSKANIPLETIWNYIDYMDAYKDFTLNPVSYAEPALRAFVDELHANGQHYIQILDPECSFQNLSSGAHVAHWTGDNKATWEDLQYSVASVLNSGIFGVPMVGADICGFAGNTTEELCNHWMQLGAFYPFARSHAETLSNSQEPYLWESVAISSRKALGLQYHLLAYMYTLMYEAHTRGFPIARPLFFGFPEDSMTFTVSHQFVLGNGIMVSPVLSPDPTSVNAYLPEGICYDMFDFSNKWRGYESLCLEWNSTHATNSLGPCNCL</sequence>
<dbReference type="Pfam" id="PF21365">
    <property type="entry name" value="Glyco_hydro_31_3rd"/>
    <property type="match status" value="1"/>
</dbReference>
<dbReference type="EMBL" id="OZ020111">
    <property type="protein sequence ID" value="CAK9264262.1"/>
    <property type="molecule type" value="Genomic_DNA"/>
</dbReference>
<dbReference type="InterPro" id="IPR013780">
    <property type="entry name" value="Glyco_hydro_b"/>
</dbReference>
<dbReference type="SUPFAM" id="SSF51011">
    <property type="entry name" value="Glycosyl hydrolase domain"/>
    <property type="match status" value="1"/>
</dbReference>
<reference evidence="6" key="1">
    <citation type="submission" date="2024-02" db="EMBL/GenBank/DDBJ databases">
        <authorList>
            <consortium name="ELIXIR-Norway"/>
            <consortium name="Elixir Norway"/>
        </authorList>
    </citation>
    <scope>NUCLEOTIDE SEQUENCE</scope>
</reference>
<evidence type="ECO:0000256" key="2">
    <source>
        <dbReference type="RuleBase" id="RU361185"/>
    </source>
</evidence>
<evidence type="ECO:0000313" key="7">
    <source>
        <dbReference type="Proteomes" id="UP001497444"/>
    </source>
</evidence>
<dbReference type="InterPro" id="IPR000322">
    <property type="entry name" value="Glyco_hydro_31_TIM"/>
</dbReference>
<feature type="domain" description="Glycoside hydrolase family 31 TIM barrel" evidence="4">
    <location>
        <begin position="52"/>
        <end position="112"/>
    </location>
</feature>
<proteinExistence type="inferred from homology"/>
<dbReference type="PANTHER" id="PTHR22762:SF133">
    <property type="entry name" value="P-TYPE DOMAIN-CONTAINING PROTEIN"/>
    <property type="match status" value="1"/>
</dbReference>
<accession>A0ABP0WBN5</accession>
<keyword evidence="2" id="KW-0378">Hydrolase</keyword>
<dbReference type="Pfam" id="PF01055">
    <property type="entry name" value="Glyco_hydro_31_2nd"/>
    <property type="match status" value="2"/>
</dbReference>
<comment type="similarity">
    <text evidence="1 2">Belongs to the glycosyl hydrolase 31 family.</text>
</comment>